<protein>
    <submittedName>
        <fullName evidence="2">Uncharacterized protein</fullName>
    </submittedName>
</protein>
<evidence type="ECO:0000256" key="1">
    <source>
        <dbReference type="SAM" id="MobiDB-lite"/>
    </source>
</evidence>
<gene>
    <name evidence="2" type="ORF">JL09_g685</name>
</gene>
<dbReference type="VEuPathDB" id="FungiDB:C5L36_0C10310"/>
<dbReference type="Gene3D" id="3.80.10.10">
    <property type="entry name" value="Ribonuclease Inhibitor"/>
    <property type="match status" value="1"/>
</dbReference>
<evidence type="ECO:0000313" key="3">
    <source>
        <dbReference type="Proteomes" id="UP000029867"/>
    </source>
</evidence>
<comment type="caution">
    <text evidence="2">The sequence shown here is derived from an EMBL/GenBank/DDBJ whole genome shotgun (WGS) entry which is preliminary data.</text>
</comment>
<dbReference type="SUPFAM" id="SSF52047">
    <property type="entry name" value="RNI-like"/>
    <property type="match status" value="1"/>
</dbReference>
<dbReference type="AlphaFoldDB" id="A0A099P5P1"/>
<dbReference type="InterPro" id="IPR032675">
    <property type="entry name" value="LRR_dom_sf"/>
</dbReference>
<evidence type="ECO:0000313" key="2">
    <source>
        <dbReference type="EMBL" id="KGK40260.1"/>
    </source>
</evidence>
<organism evidence="2 3">
    <name type="scientific">Pichia kudriavzevii</name>
    <name type="common">Yeast</name>
    <name type="synonym">Issatchenkia orientalis</name>
    <dbReference type="NCBI Taxonomy" id="4909"/>
    <lineage>
        <taxon>Eukaryota</taxon>
        <taxon>Fungi</taxon>
        <taxon>Dikarya</taxon>
        <taxon>Ascomycota</taxon>
        <taxon>Saccharomycotina</taxon>
        <taxon>Pichiomycetes</taxon>
        <taxon>Pichiales</taxon>
        <taxon>Pichiaceae</taxon>
        <taxon>Pichia</taxon>
    </lineage>
</organism>
<feature type="compositionally biased region" description="Low complexity" evidence="1">
    <location>
        <begin position="645"/>
        <end position="662"/>
    </location>
</feature>
<dbReference type="Proteomes" id="UP000029867">
    <property type="component" value="Unassembled WGS sequence"/>
</dbReference>
<feature type="region of interest" description="Disordered" evidence="1">
    <location>
        <begin position="637"/>
        <end position="670"/>
    </location>
</feature>
<dbReference type="HOGENOM" id="CLU_400118_0_0_1"/>
<dbReference type="EMBL" id="JQFK01000003">
    <property type="protein sequence ID" value="KGK40260.1"/>
    <property type="molecule type" value="Genomic_DNA"/>
</dbReference>
<sequence length="688" mass="79435">MLLRPFYTKQSNFTEHVDFEKIAQLRKELLIQSYDVRKHTLCNLNIRELLGLLMSLCKDIPNEDFYPPSTLDPSVSGLWEEVVAILNKFPCVKLVDIYSFASSSSSSYFENKEIPLETRKNEKYELAIDSSEYDFLLEYLLDCKYNQIKIPLIEVGTKKFTKISEVLENHCEGLQIQNDYLSVIKDSENLRAKLKKLYLHDYEHFETVTKLKCETLIVVGNEVDAFSLSTLVNMNENLKQLSFRGRLYSYIPLDINPNIKVSYGMLVFDTISESQLEKLGNLDCIEDLYMNFIIDSTLSLEWLKHCTKLKRLYFSLNFDTRLDQMLSESQFVSLRELTLRRCRPLMQGIGEDSTKFIPIAPKLEKLVLIDCDVDVVLLNRLIGPSLFELSLIDCTIRYNSFLKLPPRIKKLTLINHDVESVKDLMFLSYRSETKIPYKRRSCMLNVNDKLMTIKIPNNRELYLIKMDEYYDVIEINDEVNSKEEIINAVDTGYLSIPANSNLQLTIYPHFNSMSLEFLKSLCEIFTIDRIKIELYSYTNDFKDFRDVDGELRKKLTIFKYDISQIQDVLKKLLVCNATAGEESRFLFPYISLERELTQVQDPRKNSDVEFESSTCLVPQPRAKTPCSTIERPPLVPFKRSSGSITATTTTTTTTTTTPTPQTSWASVNTATSTNSAVPQVKRARQVGC</sequence>
<accession>A0A099P5P1</accession>
<proteinExistence type="predicted"/>
<name>A0A099P5P1_PICKU</name>
<reference evidence="3" key="1">
    <citation type="journal article" date="2014" name="Microb. Cell Fact.">
        <title>Exploiting Issatchenkia orientalis SD108 for succinic acid production.</title>
        <authorList>
            <person name="Xiao H."/>
            <person name="Shao Z."/>
            <person name="Jiang Y."/>
            <person name="Dole S."/>
            <person name="Zhao H."/>
        </authorList>
    </citation>
    <scope>NUCLEOTIDE SEQUENCE [LARGE SCALE GENOMIC DNA]</scope>
    <source>
        <strain evidence="3">SD108</strain>
    </source>
</reference>